<evidence type="ECO:0000256" key="1">
    <source>
        <dbReference type="ARBA" id="ARBA00004651"/>
    </source>
</evidence>
<dbReference type="InterPro" id="IPR018113">
    <property type="entry name" value="PTrfase_EIIB_Cys"/>
</dbReference>
<dbReference type="Proteomes" id="UP000231322">
    <property type="component" value="Unassembled WGS sequence"/>
</dbReference>
<dbReference type="GO" id="GO:0005886">
    <property type="term" value="C:plasma membrane"/>
    <property type="evidence" value="ECO:0007669"/>
    <property type="project" value="UniProtKB-SubCell"/>
</dbReference>
<feature type="transmembrane region" description="Helical" evidence="12">
    <location>
        <begin position="179"/>
        <end position="199"/>
    </location>
</feature>
<feature type="domain" description="PTS EIIC type-1" evidence="14">
    <location>
        <begin position="8"/>
        <end position="425"/>
    </location>
</feature>
<evidence type="ECO:0000256" key="6">
    <source>
        <dbReference type="ARBA" id="ARBA00022683"/>
    </source>
</evidence>
<keyword evidence="16" id="KW-1185">Reference proteome</keyword>
<dbReference type="SUPFAM" id="SSF55604">
    <property type="entry name" value="Glucose permease domain IIB"/>
    <property type="match status" value="1"/>
</dbReference>
<dbReference type="Pfam" id="PF02378">
    <property type="entry name" value="PTS_EIIC"/>
    <property type="match status" value="1"/>
</dbReference>
<organism evidence="15 16">
    <name type="scientific">Clostridium combesii</name>
    <dbReference type="NCBI Taxonomy" id="39481"/>
    <lineage>
        <taxon>Bacteria</taxon>
        <taxon>Bacillati</taxon>
        <taxon>Bacillota</taxon>
        <taxon>Clostridia</taxon>
        <taxon>Eubacteriales</taxon>
        <taxon>Clostridiaceae</taxon>
        <taxon>Clostridium</taxon>
    </lineage>
</organism>
<protein>
    <submittedName>
        <fullName evidence="15">PTS glucose transporter subunit IIBC</fullName>
    </submittedName>
</protein>
<evidence type="ECO:0000256" key="3">
    <source>
        <dbReference type="ARBA" id="ARBA00022475"/>
    </source>
</evidence>
<feature type="transmembrane region" description="Helical" evidence="12">
    <location>
        <begin position="135"/>
        <end position="158"/>
    </location>
</feature>
<dbReference type="GO" id="GO:0008982">
    <property type="term" value="F:protein-N(PI)-phosphohistidine-sugar phosphotransferase activity"/>
    <property type="evidence" value="ECO:0007669"/>
    <property type="project" value="InterPro"/>
</dbReference>
<dbReference type="Gene3D" id="3.30.1360.60">
    <property type="entry name" value="Glucose permease domain IIB"/>
    <property type="match status" value="1"/>
</dbReference>
<feature type="transmembrane region" description="Helical" evidence="12">
    <location>
        <begin position="21"/>
        <end position="44"/>
    </location>
</feature>
<dbReference type="PANTHER" id="PTHR30009">
    <property type="entry name" value="CYTOCHROME C-TYPE SYNTHESIS PROTEIN AND PTS TRANSMEMBRANE COMPONENT"/>
    <property type="match status" value="1"/>
</dbReference>
<dbReference type="PROSITE" id="PS51103">
    <property type="entry name" value="PTS_EIIC_TYPE_1"/>
    <property type="match status" value="1"/>
</dbReference>
<sequence>MGVTMMKEKILNQLQNFSKGMFVPVLILPIAGIIIAIGNILTNAKLAEYLPFLKNGMVFGLGKMLSGSLVSILTNLGIIFCVGLAVGLSKKKKAEAGFTSLLVFLVFINAMNIFLELNNRLAPQDALRGSGQTMVLGVQVLDMGVFLGIILGIVVAYIHNRFCEKEFDGAFQIYGGSRLVFIILIPITVFLAIILSYVWPSVQYLISSLGNFITGAGNFGIFTYGTLERLLIPTGLHHLVYTPFLYSPLGGVAEIGGKVFEGARNIYFAEMADPNIAKLSASVIWDARGLSKMFGLIGACLAMYHTALPENKSKIKAILIPAAVTSILAGVTEPIEFSFMFVAPILFVIHAVLSGLGMVVLNILGVTAIGPNGLIDFLLYNIPLGVAKTGWPMFILIGLGQFVVYYVIFRFLIVKFKLKTPGREEDGNTKLYSKKDYKEKSKANTKPGDSSIAPIVVEGLGGKDNILKVDNCYTRLRLVVKDSSLVNEQLLKNETAANGVIIKGENVQVVYGLKVTSVRKNVDEYLGIESN</sequence>
<feature type="domain" description="PTS EIIB type-1" evidence="13">
    <location>
        <begin position="450"/>
        <end position="531"/>
    </location>
</feature>
<dbReference type="GO" id="GO:0016301">
    <property type="term" value="F:kinase activity"/>
    <property type="evidence" value="ECO:0007669"/>
    <property type="project" value="UniProtKB-KW"/>
</dbReference>
<dbReference type="EMBL" id="PEIK01000005">
    <property type="protein sequence ID" value="PIH04602.1"/>
    <property type="molecule type" value="Genomic_DNA"/>
</dbReference>
<name>A0A2G7HJV1_9CLOT</name>
<feature type="transmembrane region" description="Helical" evidence="12">
    <location>
        <begin position="289"/>
        <end position="307"/>
    </location>
</feature>
<evidence type="ECO:0000256" key="11">
    <source>
        <dbReference type="PROSITE-ProRule" id="PRU00421"/>
    </source>
</evidence>
<evidence type="ECO:0000313" key="16">
    <source>
        <dbReference type="Proteomes" id="UP000231322"/>
    </source>
</evidence>
<reference evidence="15 16" key="1">
    <citation type="submission" date="2017-10" db="EMBL/GenBank/DDBJ databases">
        <title>Reclassification of Eubacterium combesii and discrepancies in the nomenclature of botulinum neurotoxin producing clostridia. Request for an Opinion.</title>
        <authorList>
            <person name="Dobritsa A.P."/>
            <person name="Kutumbaka K.K."/>
            <person name="Samadpour M."/>
        </authorList>
    </citation>
    <scope>NUCLEOTIDE SEQUENCE [LARGE SCALE GENOMIC DNA]</scope>
    <source>
        <strain evidence="15 16">DSM 20696</strain>
    </source>
</reference>
<dbReference type="InterPro" id="IPR036878">
    <property type="entry name" value="Glu_permease_IIB"/>
</dbReference>
<proteinExistence type="predicted"/>
<feature type="transmembrane region" description="Helical" evidence="12">
    <location>
        <begin position="205"/>
        <end position="227"/>
    </location>
</feature>
<keyword evidence="8" id="KW-0418">Kinase</keyword>
<keyword evidence="4 15" id="KW-0762">Sugar transport</keyword>
<evidence type="ECO:0000256" key="4">
    <source>
        <dbReference type="ARBA" id="ARBA00022597"/>
    </source>
</evidence>
<dbReference type="Pfam" id="PF00367">
    <property type="entry name" value="PTS_EIIB"/>
    <property type="match status" value="1"/>
</dbReference>
<evidence type="ECO:0000256" key="7">
    <source>
        <dbReference type="ARBA" id="ARBA00022692"/>
    </source>
</evidence>
<keyword evidence="10 12" id="KW-0472">Membrane</keyword>
<dbReference type="GO" id="GO:0090563">
    <property type="term" value="F:protein-phosphocysteine-sugar phosphotransferase activity"/>
    <property type="evidence" value="ECO:0007669"/>
    <property type="project" value="TreeGrafter"/>
</dbReference>
<evidence type="ECO:0000256" key="8">
    <source>
        <dbReference type="ARBA" id="ARBA00022777"/>
    </source>
</evidence>
<dbReference type="AlphaFoldDB" id="A0A2G7HJV1"/>
<evidence type="ECO:0000256" key="2">
    <source>
        <dbReference type="ARBA" id="ARBA00022448"/>
    </source>
</evidence>
<evidence type="ECO:0000313" key="15">
    <source>
        <dbReference type="EMBL" id="PIH04602.1"/>
    </source>
</evidence>
<accession>A0A2G7HJV1</accession>
<dbReference type="CDD" id="cd00212">
    <property type="entry name" value="PTS_IIB_glc"/>
    <property type="match status" value="1"/>
</dbReference>
<dbReference type="PANTHER" id="PTHR30009:SF24">
    <property type="entry name" value="PTS SYSTEM, IIBC COMPONENT"/>
    <property type="match status" value="1"/>
</dbReference>
<dbReference type="PROSITE" id="PS51098">
    <property type="entry name" value="PTS_EIIB_TYPE_1"/>
    <property type="match status" value="1"/>
</dbReference>
<dbReference type="InterPro" id="IPR013013">
    <property type="entry name" value="PTS_EIIC_1"/>
</dbReference>
<feature type="transmembrane region" description="Helical" evidence="12">
    <location>
        <begin position="339"/>
        <end position="370"/>
    </location>
</feature>
<feature type="transmembrane region" description="Helical" evidence="12">
    <location>
        <begin position="64"/>
        <end position="86"/>
    </location>
</feature>
<dbReference type="InterPro" id="IPR003352">
    <property type="entry name" value="PTS_EIIC"/>
</dbReference>
<keyword evidence="2" id="KW-0813">Transport</keyword>
<keyword evidence="6" id="KW-0598">Phosphotransferase system</keyword>
<feature type="transmembrane region" description="Helical" evidence="12">
    <location>
        <begin position="390"/>
        <end position="413"/>
    </location>
</feature>
<evidence type="ECO:0000256" key="12">
    <source>
        <dbReference type="SAM" id="Phobius"/>
    </source>
</evidence>
<feature type="transmembrane region" description="Helical" evidence="12">
    <location>
        <begin position="98"/>
        <end position="115"/>
    </location>
</feature>
<keyword evidence="7 12" id="KW-0812">Transmembrane</keyword>
<dbReference type="InterPro" id="IPR001996">
    <property type="entry name" value="PTS_IIB_1"/>
</dbReference>
<keyword evidence="5" id="KW-0808">Transferase</keyword>
<comment type="caution">
    <text evidence="15">The sequence shown here is derived from an EMBL/GenBank/DDBJ whole genome shotgun (WGS) entry which is preliminary data.</text>
</comment>
<dbReference type="InterPro" id="IPR050429">
    <property type="entry name" value="PTS_Glucose_EIICBA"/>
</dbReference>
<gene>
    <name evidence="15" type="ORF">CS538_08370</name>
</gene>
<feature type="active site" description="Phosphocysteine intermediate; for EIIB activity" evidence="11">
    <location>
        <position position="472"/>
    </location>
</feature>
<evidence type="ECO:0000256" key="9">
    <source>
        <dbReference type="ARBA" id="ARBA00022989"/>
    </source>
</evidence>
<dbReference type="PROSITE" id="PS01035">
    <property type="entry name" value="PTS_EIIB_TYPE_1_CYS"/>
    <property type="match status" value="1"/>
</dbReference>
<keyword evidence="9 12" id="KW-1133">Transmembrane helix</keyword>
<dbReference type="NCBIfam" id="TIGR00826">
    <property type="entry name" value="EIIB_glc"/>
    <property type="match status" value="1"/>
</dbReference>
<dbReference type="GO" id="GO:0009401">
    <property type="term" value="P:phosphoenolpyruvate-dependent sugar phosphotransferase system"/>
    <property type="evidence" value="ECO:0007669"/>
    <property type="project" value="UniProtKB-KW"/>
</dbReference>
<feature type="transmembrane region" description="Helical" evidence="12">
    <location>
        <begin position="313"/>
        <end position="332"/>
    </location>
</feature>
<comment type="subcellular location">
    <subcellularLocation>
        <location evidence="1">Cell membrane</location>
        <topology evidence="1">Multi-pass membrane protein</topology>
    </subcellularLocation>
</comment>
<evidence type="ECO:0000256" key="10">
    <source>
        <dbReference type="ARBA" id="ARBA00023136"/>
    </source>
</evidence>
<evidence type="ECO:0000259" key="14">
    <source>
        <dbReference type="PROSITE" id="PS51103"/>
    </source>
</evidence>
<evidence type="ECO:0000256" key="5">
    <source>
        <dbReference type="ARBA" id="ARBA00022679"/>
    </source>
</evidence>
<keyword evidence="3" id="KW-1003">Cell membrane</keyword>
<evidence type="ECO:0000259" key="13">
    <source>
        <dbReference type="PROSITE" id="PS51098"/>
    </source>
</evidence>